<dbReference type="Proteomes" id="UP000188603">
    <property type="component" value="Chromosome"/>
</dbReference>
<organism evidence="3 4">
    <name type="scientific">Novibacillus thermophilus</name>
    <dbReference type="NCBI Taxonomy" id="1471761"/>
    <lineage>
        <taxon>Bacteria</taxon>
        <taxon>Bacillati</taxon>
        <taxon>Bacillota</taxon>
        <taxon>Bacilli</taxon>
        <taxon>Bacillales</taxon>
        <taxon>Thermoactinomycetaceae</taxon>
        <taxon>Novibacillus</taxon>
    </lineage>
</organism>
<dbReference type="Pfam" id="PF00675">
    <property type="entry name" value="Peptidase_M16"/>
    <property type="match status" value="1"/>
</dbReference>
<sequence length="433" mass="49885">METIVFDQLKETLYHEQLPNGLNVYILPKQGFQKTYATFTTRYGSIDNDFQPPHGERVQVPDGIAHFLEHKMFEQEDGDVFEDFSKNGASANAFTSFDRTAYLFSCTDRVEENLTTLINFVQDPYFTDENVEKEKGIIGQEIQMYDDNPDWRVYFGLIEAMYREHPVRIDIAGTVASIANITKETLYLCYETFYHPSNMVLFVVGGVDHENIMQLVRDNQAAKPFEMKGEIKRFYPQETGDIHQSLNEVQLPVGISKCLMGFKEEKSALQGDDFLKREFATQIALEALFGQSSDLYQRLYDDGLIDDQFGFDYVLEHGYGFSMFGGDTKDPDALIQRIRSALPEYVDKGIADDVFERLRKKKIGEFLRQLNSPEFIANQFTRYRFNQADLFRVVPVLENLQVEDINDRLQHHFQLDRCAASVVRPLKADAPAS</sequence>
<accession>A0A1U9K9T3</accession>
<evidence type="ECO:0000313" key="4">
    <source>
        <dbReference type="Proteomes" id="UP000188603"/>
    </source>
</evidence>
<dbReference type="AlphaFoldDB" id="A0A1U9K9T3"/>
<dbReference type="NCBIfam" id="NF047421">
    <property type="entry name" value="YfmH_fam"/>
    <property type="match status" value="1"/>
</dbReference>
<dbReference type="PANTHER" id="PTHR11851:SF134">
    <property type="entry name" value="ZINC-DEPENDENT PROTEASE"/>
    <property type="match status" value="1"/>
</dbReference>
<dbReference type="EMBL" id="CP019699">
    <property type="protein sequence ID" value="AQS56829.1"/>
    <property type="molecule type" value="Genomic_DNA"/>
</dbReference>
<dbReference type="KEGG" id="ntr:B0W44_14810"/>
<reference evidence="3 4" key="1">
    <citation type="journal article" date="2015" name="Int. J. Syst. Evol. Microbiol.">
        <title>Novibacillus thermophilus gen. nov., sp. nov., a Gram-staining-negative and moderately thermophilic member of the family Thermoactinomycetaceae.</title>
        <authorList>
            <person name="Yang G."/>
            <person name="Chen J."/>
            <person name="Zhou S."/>
        </authorList>
    </citation>
    <scope>NUCLEOTIDE SEQUENCE [LARGE SCALE GENOMIC DNA]</scope>
    <source>
        <strain evidence="3 4">SG-1</strain>
    </source>
</reference>
<evidence type="ECO:0000259" key="2">
    <source>
        <dbReference type="Pfam" id="PF05193"/>
    </source>
</evidence>
<dbReference type="InterPro" id="IPR050361">
    <property type="entry name" value="MPP/UQCRC_Complex"/>
</dbReference>
<dbReference type="RefSeq" id="WP_077720693.1">
    <property type="nucleotide sequence ID" value="NZ_CP019699.1"/>
</dbReference>
<dbReference type="InterPro" id="IPR007863">
    <property type="entry name" value="Peptidase_M16_C"/>
</dbReference>
<evidence type="ECO:0000259" key="1">
    <source>
        <dbReference type="Pfam" id="PF00675"/>
    </source>
</evidence>
<name>A0A1U9K9T3_9BACL</name>
<protein>
    <submittedName>
        <fullName evidence="3">Peptidase M16</fullName>
    </submittedName>
</protein>
<dbReference type="GO" id="GO:0046872">
    <property type="term" value="F:metal ion binding"/>
    <property type="evidence" value="ECO:0007669"/>
    <property type="project" value="InterPro"/>
</dbReference>
<proteinExistence type="predicted"/>
<gene>
    <name evidence="3" type="ORF">B0W44_14810</name>
</gene>
<keyword evidence="4" id="KW-1185">Reference proteome</keyword>
<feature type="domain" description="Peptidase M16 C-terminal" evidence="2">
    <location>
        <begin position="180"/>
        <end position="360"/>
    </location>
</feature>
<evidence type="ECO:0000313" key="3">
    <source>
        <dbReference type="EMBL" id="AQS56829.1"/>
    </source>
</evidence>
<dbReference type="InterPro" id="IPR011249">
    <property type="entry name" value="Metalloenz_LuxS/M16"/>
</dbReference>
<dbReference type="SUPFAM" id="SSF63411">
    <property type="entry name" value="LuxS/MPP-like metallohydrolase"/>
    <property type="match status" value="2"/>
</dbReference>
<dbReference type="Pfam" id="PF05193">
    <property type="entry name" value="Peptidase_M16_C"/>
    <property type="match status" value="1"/>
</dbReference>
<feature type="domain" description="Peptidase M16 N-terminal" evidence="1">
    <location>
        <begin position="62"/>
        <end position="174"/>
    </location>
</feature>
<dbReference type="STRING" id="1471761.B0W44_14810"/>
<dbReference type="Gene3D" id="3.30.830.10">
    <property type="entry name" value="Metalloenzyme, LuxS/M16 peptidase-like"/>
    <property type="match status" value="2"/>
</dbReference>
<dbReference type="PANTHER" id="PTHR11851">
    <property type="entry name" value="METALLOPROTEASE"/>
    <property type="match status" value="1"/>
</dbReference>
<dbReference type="OrthoDB" id="9811314at2"/>
<dbReference type="InterPro" id="IPR011765">
    <property type="entry name" value="Pept_M16_N"/>
</dbReference>